<dbReference type="EMBL" id="FLYE01000044">
    <property type="protein sequence ID" value="SCA57457.1"/>
    <property type="molecule type" value="Genomic_DNA"/>
</dbReference>
<reference evidence="6 7" key="1">
    <citation type="submission" date="2016-07" db="EMBL/GenBank/DDBJ databases">
        <authorList>
            <person name="Lefevre C.T."/>
        </authorList>
    </citation>
    <scope>NUCLEOTIDE SEQUENCE [LARGE SCALE GENOMIC DNA]</scope>
    <source>
        <strain evidence="6">PR1</strain>
    </source>
</reference>
<feature type="domain" description="Cytochrome c" evidence="5">
    <location>
        <begin position="72"/>
        <end position="176"/>
    </location>
</feature>
<dbReference type="AlphaFoldDB" id="A0A1C3RJP8"/>
<evidence type="ECO:0000259" key="5">
    <source>
        <dbReference type="PROSITE" id="PS51007"/>
    </source>
</evidence>
<dbReference type="OrthoDB" id="9793634at2"/>
<organism evidence="6 7">
    <name type="scientific">Candidatus Terasakiella magnetica</name>
    <dbReference type="NCBI Taxonomy" id="1867952"/>
    <lineage>
        <taxon>Bacteria</taxon>
        <taxon>Pseudomonadati</taxon>
        <taxon>Pseudomonadota</taxon>
        <taxon>Alphaproteobacteria</taxon>
        <taxon>Rhodospirillales</taxon>
        <taxon>Terasakiellaceae</taxon>
        <taxon>Terasakiella</taxon>
    </lineage>
</organism>
<evidence type="ECO:0000256" key="2">
    <source>
        <dbReference type="ARBA" id="ARBA00022723"/>
    </source>
</evidence>
<protein>
    <recommendedName>
        <fullName evidence="5">Cytochrome c domain-containing protein</fullName>
    </recommendedName>
</protein>
<evidence type="ECO:0000256" key="3">
    <source>
        <dbReference type="ARBA" id="ARBA00023004"/>
    </source>
</evidence>
<dbReference type="Gene3D" id="1.10.760.10">
    <property type="entry name" value="Cytochrome c-like domain"/>
    <property type="match status" value="1"/>
</dbReference>
<keyword evidence="1 4" id="KW-0349">Heme</keyword>
<dbReference type="GO" id="GO:0020037">
    <property type="term" value="F:heme binding"/>
    <property type="evidence" value="ECO:0007669"/>
    <property type="project" value="InterPro"/>
</dbReference>
<keyword evidence="3 4" id="KW-0408">Iron</keyword>
<dbReference type="NCBIfam" id="TIGR04485">
    <property type="entry name" value="thiosulf_SoxX"/>
    <property type="match status" value="1"/>
</dbReference>
<dbReference type="GO" id="GO:0046872">
    <property type="term" value="F:metal ion binding"/>
    <property type="evidence" value="ECO:0007669"/>
    <property type="project" value="UniProtKB-KW"/>
</dbReference>
<dbReference type="InterPro" id="IPR030999">
    <property type="entry name" value="Thiosulf_SoxX"/>
</dbReference>
<dbReference type="PROSITE" id="PS51007">
    <property type="entry name" value="CYTC"/>
    <property type="match status" value="1"/>
</dbReference>
<evidence type="ECO:0000256" key="4">
    <source>
        <dbReference type="PROSITE-ProRule" id="PRU00433"/>
    </source>
</evidence>
<sequence>MNQTKLGGYMRSRNLKRTVAYAIACGVIGSVAFGTSSALAEGSLERVSEPNLMPYTIVDGTSIPKSFTGKPGNPANGKKLFVHRKKGNCLTCHTAPIPEQQFHGQVAPDLDGVADRMSEGEIRLRVVNPKLSNPDTPMMAYYKTHGLNQVKKSFVGKPMLNEQELEDVIAYLMTLK</sequence>
<evidence type="ECO:0000313" key="7">
    <source>
        <dbReference type="Proteomes" id="UP000231658"/>
    </source>
</evidence>
<dbReference type="Proteomes" id="UP000231658">
    <property type="component" value="Unassembled WGS sequence"/>
</dbReference>
<dbReference type="STRING" id="1867952.MTBPR1_50213"/>
<gene>
    <name evidence="6" type="ORF">MTBPR1_50213</name>
</gene>
<keyword evidence="7" id="KW-1185">Reference proteome</keyword>
<dbReference type="InterPro" id="IPR009056">
    <property type="entry name" value="Cyt_c-like_dom"/>
</dbReference>
<accession>A0A1C3RJP8</accession>
<dbReference type="SUPFAM" id="SSF46626">
    <property type="entry name" value="Cytochrome c"/>
    <property type="match status" value="1"/>
</dbReference>
<proteinExistence type="predicted"/>
<dbReference type="GO" id="GO:0009055">
    <property type="term" value="F:electron transfer activity"/>
    <property type="evidence" value="ECO:0007669"/>
    <property type="project" value="InterPro"/>
</dbReference>
<evidence type="ECO:0000256" key="1">
    <source>
        <dbReference type="ARBA" id="ARBA00022617"/>
    </source>
</evidence>
<dbReference type="InterPro" id="IPR036909">
    <property type="entry name" value="Cyt_c-like_dom_sf"/>
</dbReference>
<evidence type="ECO:0000313" key="6">
    <source>
        <dbReference type="EMBL" id="SCA57457.1"/>
    </source>
</evidence>
<name>A0A1C3RJP8_9PROT</name>
<dbReference type="Pfam" id="PF00034">
    <property type="entry name" value="Cytochrom_C"/>
    <property type="match status" value="1"/>
</dbReference>
<keyword evidence="2 4" id="KW-0479">Metal-binding</keyword>